<protein>
    <recommendedName>
        <fullName evidence="1">Laminin domain-containing protein</fullName>
    </recommendedName>
</protein>
<proteinExistence type="predicted"/>
<evidence type="ECO:0000313" key="2">
    <source>
        <dbReference type="EMBL" id="KAG7455497.1"/>
    </source>
</evidence>
<accession>A0A9D3PBS4</accession>
<feature type="domain" description="Laminin" evidence="1">
    <location>
        <begin position="163"/>
        <end position="227"/>
    </location>
</feature>
<sequence>MDALQQVLRDFQGPQGATEALAETLANSLTESNLQLQDAQALLTAQNDTAHAILLHDTFSSRLCWRVQRLCWARDKLVHWASALSRRVEALMNKKVEVVELVHRIEDHTQRWDTKERTIHSAVFEQTATSALNLILLSVEGTVADVKITQHSSEILAKSTTLSNKVASTVVESRVGEMGRWADRLLDRLRPLRTLSEHLTRNLMAIRELIGQACTKAASIRVAMAADWLHAGLQAGSVIQ</sequence>
<dbReference type="Pfam" id="PF06009">
    <property type="entry name" value="Laminin_II"/>
    <property type="match status" value="1"/>
</dbReference>
<dbReference type="InterPro" id="IPR010307">
    <property type="entry name" value="Laminin_dom_II"/>
</dbReference>
<organism evidence="2 3">
    <name type="scientific">Megalops atlanticus</name>
    <name type="common">Tarpon</name>
    <name type="synonym">Clupea gigantea</name>
    <dbReference type="NCBI Taxonomy" id="7932"/>
    <lineage>
        <taxon>Eukaryota</taxon>
        <taxon>Metazoa</taxon>
        <taxon>Chordata</taxon>
        <taxon>Craniata</taxon>
        <taxon>Vertebrata</taxon>
        <taxon>Euteleostomi</taxon>
        <taxon>Actinopterygii</taxon>
        <taxon>Neopterygii</taxon>
        <taxon>Teleostei</taxon>
        <taxon>Elopiformes</taxon>
        <taxon>Megalopidae</taxon>
        <taxon>Megalops</taxon>
    </lineage>
</organism>
<reference evidence="2" key="1">
    <citation type="submission" date="2021-01" db="EMBL/GenBank/DDBJ databases">
        <authorList>
            <person name="Zahm M."/>
            <person name="Roques C."/>
            <person name="Cabau C."/>
            <person name="Klopp C."/>
            <person name="Donnadieu C."/>
            <person name="Jouanno E."/>
            <person name="Lampietro C."/>
            <person name="Louis A."/>
            <person name="Herpin A."/>
            <person name="Echchiki A."/>
            <person name="Berthelot C."/>
            <person name="Parey E."/>
            <person name="Roest-Crollius H."/>
            <person name="Braasch I."/>
            <person name="Postlethwait J."/>
            <person name="Bobe J."/>
            <person name="Montfort J."/>
            <person name="Bouchez O."/>
            <person name="Begum T."/>
            <person name="Mejri S."/>
            <person name="Adams A."/>
            <person name="Chen W.-J."/>
            <person name="Guiguen Y."/>
        </authorList>
    </citation>
    <scope>NUCLEOTIDE SEQUENCE</scope>
    <source>
        <strain evidence="2">YG-15Mar2019-1</strain>
        <tissue evidence="2">Brain</tissue>
    </source>
</reference>
<evidence type="ECO:0000259" key="1">
    <source>
        <dbReference type="Pfam" id="PF06009"/>
    </source>
</evidence>
<dbReference type="AlphaFoldDB" id="A0A9D3PBS4"/>
<name>A0A9D3PBS4_MEGAT</name>
<gene>
    <name evidence="2" type="ORF">MATL_G00257340</name>
</gene>
<dbReference type="GO" id="GO:0007155">
    <property type="term" value="P:cell adhesion"/>
    <property type="evidence" value="ECO:0007669"/>
    <property type="project" value="InterPro"/>
</dbReference>
<evidence type="ECO:0000313" key="3">
    <source>
        <dbReference type="Proteomes" id="UP001046870"/>
    </source>
</evidence>
<keyword evidence="3" id="KW-1185">Reference proteome</keyword>
<dbReference type="Proteomes" id="UP001046870">
    <property type="component" value="Chromosome 24"/>
</dbReference>
<comment type="caution">
    <text evidence="2">The sequence shown here is derived from an EMBL/GenBank/DDBJ whole genome shotgun (WGS) entry which is preliminary data.</text>
</comment>
<dbReference type="EMBL" id="JAFDVH010000024">
    <property type="protein sequence ID" value="KAG7455497.1"/>
    <property type="molecule type" value="Genomic_DNA"/>
</dbReference>